<feature type="compositionally biased region" description="Polar residues" evidence="5">
    <location>
        <begin position="295"/>
        <end position="311"/>
    </location>
</feature>
<dbReference type="GO" id="GO:0005737">
    <property type="term" value="C:cytoplasm"/>
    <property type="evidence" value="ECO:0007669"/>
    <property type="project" value="TreeGrafter"/>
</dbReference>
<dbReference type="Proteomes" id="UP001278500">
    <property type="component" value="Unassembled WGS sequence"/>
</dbReference>
<organism evidence="7 8">
    <name type="scientific">Neurospora tetraspora</name>
    <dbReference type="NCBI Taxonomy" id="94610"/>
    <lineage>
        <taxon>Eukaryota</taxon>
        <taxon>Fungi</taxon>
        <taxon>Dikarya</taxon>
        <taxon>Ascomycota</taxon>
        <taxon>Pezizomycotina</taxon>
        <taxon>Sordariomycetes</taxon>
        <taxon>Sordariomycetidae</taxon>
        <taxon>Sordariales</taxon>
        <taxon>Sordariaceae</taxon>
        <taxon>Neurospora</taxon>
    </lineage>
</organism>
<keyword evidence="4" id="KW-0378">Hydrolase</keyword>
<gene>
    <name evidence="7" type="ORF">B0H65DRAFT_218166</name>
</gene>
<dbReference type="GO" id="GO:0005975">
    <property type="term" value="P:carbohydrate metabolic process"/>
    <property type="evidence" value="ECO:0007669"/>
    <property type="project" value="InterPro"/>
</dbReference>
<name>A0AAE0MQ45_9PEZI</name>
<proteinExistence type="inferred from homology"/>
<dbReference type="GO" id="GO:0004342">
    <property type="term" value="F:glucosamine-6-phosphate deaminase activity"/>
    <property type="evidence" value="ECO:0007669"/>
    <property type="project" value="UniProtKB-EC"/>
</dbReference>
<dbReference type="HAMAP" id="MF_01241">
    <property type="entry name" value="GlcN6P_deamin"/>
    <property type="match status" value="1"/>
</dbReference>
<protein>
    <recommendedName>
        <fullName evidence="3">glucosamine-6-phosphate deaminase</fullName>
        <ecNumber evidence="3">3.5.99.6</ecNumber>
    </recommendedName>
</protein>
<dbReference type="RefSeq" id="XP_062680192.1">
    <property type="nucleotide sequence ID" value="XM_062822014.1"/>
</dbReference>
<dbReference type="EC" id="3.5.99.6" evidence="3"/>
<evidence type="ECO:0000256" key="4">
    <source>
        <dbReference type="ARBA" id="ARBA00022801"/>
    </source>
</evidence>
<comment type="caution">
    <text evidence="7">The sequence shown here is derived from an EMBL/GenBank/DDBJ whole genome shotgun (WGS) entry which is preliminary data.</text>
</comment>
<dbReference type="PANTHER" id="PTHR11280:SF5">
    <property type="entry name" value="GLUCOSAMINE-6-PHOSPHATE ISOMERASE"/>
    <property type="match status" value="1"/>
</dbReference>
<evidence type="ECO:0000256" key="5">
    <source>
        <dbReference type="SAM" id="MobiDB-lite"/>
    </source>
</evidence>
<dbReference type="GO" id="GO:0042802">
    <property type="term" value="F:identical protein binding"/>
    <property type="evidence" value="ECO:0007669"/>
    <property type="project" value="TreeGrafter"/>
</dbReference>
<dbReference type="CDD" id="cd01399">
    <property type="entry name" value="GlcN6P_deaminase"/>
    <property type="match status" value="1"/>
</dbReference>
<reference evidence="7" key="2">
    <citation type="submission" date="2023-06" db="EMBL/GenBank/DDBJ databases">
        <authorList>
            <consortium name="Lawrence Berkeley National Laboratory"/>
            <person name="Haridas S."/>
            <person name="Hensen N."/>
            <person name="Bonometti L."/>
            <person name="Westerberg I."/>
            <person name="Brannstrom I.O."/>
            <person name="Guillou S."/>
            <person name="Cros-Aarteil S."/>
            <person name="Calhoun S."/>
            <person name="Kuo A."/>
            <person name="Mondo S."/>
            <person name="Pangilinan J."/>
            <person name="Riley R."/>
            <person name="Labutti K."/>
            <person name="Andreopoulos B."/>
            <person name="Lipzen A."/>
            <person name="Chen C."/>
            <person name="Yanf M."/>
            <person name="Daum C."/>
            <person name="Ng V."/>
            <person name="Clum A."/>
            <person name="Steindorff A."/>
            <person name="Ohm R."/>
            <person name="Martin F."/>
            <person name="Silar P."/>
            <person name="Natvig D."/>
            <person name="Lalanne C."/>
            <person name="Gautier V."/>
            <person name="Ament-Velasquez S.L."/>
            <person name="Kruys A."/>
            <person name="Hutchinson M.I."/>
            <person name="Powell A.J."/>
            <person name="Barry K."/>
            <person name="Miller A.N."/>
            <person name="Grigoriev I.V."/>
            <person name="Debuchy R."/>
            <person name="Gladieux P."/>
            <person name="Thoren M.H."/>
            <person name="Johannesson H."/>
        </authorList>
    </citation>
    <scope>NUCLEOTIDE SEQUENCE</scope>
    <source>
        <strain evidence="7">CBS 560.94</strain>
    </source>
</reference>
<dbReference type="InterPro" id="IPR037171">
    <property type="entry name" value="NagB/RpiA_transferase-like"/>
</dbReference>
<feature type="compositionally biased region" description="Acidic residues" evidence="5">
    <location>
        <begin position="392"/>
        <end position="403"/>
    </location>
</feature>
<dbReference type="Gene3D" id="3.40.50.1360">
    <property type="match status" value="1"/>
</dbReference>
<feature type="region of interest" description="Disordered" evidence="5">
    <location>
        <begin position="363"/>
        <end position="414"/>
    </location>
</feature>
<dbReference type="GO" id="GO:0006046">
    <property type="term" value="P:N-acetylglucosamine catabolic process"/>
    <property type="evidence" value="ECO:0007669"/>
    <property type="project" value="TreeGrafter"/>
</dbReference>
<keyword evidence="8" id="KW-1185">Reference proteome</keyword>
<evidence type="ECO:0000256" key="3">
    <source>
        <dbReference type="ARBA" id="ARBA00012680"/>
    </source>
</evidence>
<dbReference type="GO" id="GO:0006043">
    <property type="term" value="P:glucosamine catabolic process"/>
    <property type="evidence" value="ECO:0007669"/>
    <property type="project" value="TreeGrafter"/>
</dbReference>
<evidence type="ECO:0000259" key="6">
    <source>
        <dbReference type="Pfam" id="PF01182"/>
    </source>
</evidence>
<reference evidence="7" key="1">
    <citation type="journal article" date="2023" name="Mol. Phylogenet. Evol.">
        <title>Genome-scale phylogeny and comparative genomics of the fungal order Sordariales.</title>
        <authorList>
            <person name="Hensen N."/>
            <person name="Bonometti L."/>
            <person name="Westerberg I."/>
            <person name="Brannstrom I.O."/>
            <person name="Guillou S."/>
            <person name="Cros-Aarteil S."/>
            <person name="Calhoun S."/>
            <person name="Haridas S."/>
            <person name="Kuo A."/>
            <person name="Mondo S."/>
            <person name="Pangilinan J."/>
            <person name="Riley R."/>
            <person name="LaButti K."/>
            <person name="Andreopoulos B."/>
            <person name="Lipzen A."/>
            <person name="Chen C."/>
            <person name="Yan M."/>
            <person name="Daum C."/>
            <person name="Ng V."/>
            <person name="Clum A."/>
            <person name="Steindorff A."/>
            <person name="Ohm R.A."/>
            <person name="Martin F."/>
            <person name="Silar P."/>
            <person name="Natvig D.O."/>
            <person name="Lalanne C."/>
            <person name="Gautier V."/>
            <person name="Ament-Velasquez S.L."/>
            <person name="Kruys A."/>
            <person name="Hutchinson M.I."/>
            <person name="Powell A.J."/>
            <person name="Barry K."/>
            <person name="Miller A.N."/>
            <person name="Grigoriev I.V."/>
            <person name="Debuchy R."/>
            <person name="Gladieux P."/>
            <person name="Hiltunen Thoren M."/>
            <person name="Johannesson H."/>
        </authorList>
    </citation>
    <scope>NUCLEOTIDE SEQUENCE</scope>
    <source>
        <strain evidence="7">CBS 560.94</strain>
    </source>
</reference>
<comment type="catalytic activity">
    <reaction evidence="1">
        <text>alpha-D-glucosamine 6-phosphate + H2O = beta-D-fructose 6-phosphate + NH4(+)</text>
        <dbReference type="Rhea" id="RHEA:12172"/>
        <dbReference type="ChEBI" id="CHEBI:15377"/>
        <dbReference type="ChEBI" id="CHEBI:28938"/>
        <dbReference type="ChEBI" id="CHEBI:57634"/>
        <dbReference type="ChEBI" id="CHEBI:75989"/>
        <dbReference type="EC" id="3.5.99.6"/>
    </reaction>
</comment>
<dbReference type="PANTHER" id="PTHR11280">
    <property type="entry name" value="GLUCOSAMINE-6-PHOSPHATE ISOMERASE"/>
    <property type="match status" value="1"/>
</dbReference>
<dbReference type="NCBIfam" id="TIGR00502">
    <property type="entry name" value="nagB"/>
    <property type="match status" value="1"/>
</dbReference>
<evidence type="ECO:0000313" key="8">
    <source>
        <dbReference type="Proteomes" id="UP001278500"/>
    </source>
</evidence>
<dbReference type="Pfam" id="PF01182">
    <property type="entry name" value="Glucosamine_iso"/>
    <property type="match status" value="1"/>
</dbReference>
<feature type="region of interest" description="Disordered" evidence="5">
    <location>
        <begin position="286"/>
        <end position="314"/>
    </location>
</feature>
<dbReference type="GO" id="GO:0019262">
    <property type="term" value="P:N-acetylneuraminate catabolic process"/>
    <property type="evidence" value="ECO:0007669"/>
    <property type="project" value="TreeGrafter"/>
</dbReference>
<evidence type="ECO:0000256" key="2">
    <source>
        <dbReference type="ARBA" id="ARBA00005526"/>
    </source>
</evidence>
<evidence type="ECO:0000256" key="1">
    <source>
        <dbReference type="ARBA" id="ARBA00000644"/>
    </source>
</evidence>
<dbReference type="EMBL" id="JAUEPP010000005">
    <property type="protein sequence ID" value="KAK3342399.1"/>
    <property type="molecule type" value="Genomic_DNA"/>
</dbReference>
<sequence>MGLIIRDNAESASSYVADYIVDRITSFSPTQTRPFVLGLPTGSSPLGIYKSLVEKYKAGLVSFENVITFNMDEYISLPPTHPQSYASYMHDNFFSHVNIPPQNINLLNGLAPDLAAECSRYESKIAAADGIDLFLAGLGEDGHLAFNEPGSSLASRTRVVTLAEDTILANSRFFDDDVDKVPRMALTVGVKTVLEAKEVLMIVLGARKARALKKCVEEGVSCMWTGSALQMHERAIVVCDEEAAGELRWKTVKYFKSIEHRESGPDHSPDQSLPIRNDLGASQTNLKTAAGPLTPESTPKATATHTSSSPISPVAETAPTLLTTSFDADQSPVYTSLEKEILAQPVPKSHGLLGLLGTSSFPPIESATRHSREPSRARSHSHSQSDGHASDGDSETESEYIDLEPDRMASRLSDAAFAAEALRRLTPNPEEGRR</sequence>
<dbReference type="InterPro" id="IPR004547">
    <property type="entry name" value="Glucosamine6P_isomerase"/>
</dbReference>
<feature type="compositionally biased region" description="Basic and acidic residues" evidence="5">
    <location>
        <begin position="367"/>
        <end position="376"/>
    </location>
</feature>
<dbReference type="GeneID" id="87859168"/>
<evidence type="ECO:0000313" key="7">
    <source>
        <dbReference type="EMBL" id="KAK3342399.1"/>
    </source>
</evidence>
<dbReference type="InterPro" id="IPR006148">
    <property type="entry name" value="Glc/Gal-6P_isomerase"/>
</dbReference>
<dbReference type="SUPFAM" id="SSF100950">
    <property type="entry name" value="NagB/RpiA/CoA transferase-like"/>
    <property type="match status" value="1"/>
</dbReference>
<accession>A0AAE0MQ45</accession>
<comment type="similarity">
    <text evidence="2">Belongs to the glucosamine/galactosamine-6-phosphate isomerase family.</text>
</comment>
<feature type="domain" description="Glucosamine/galactosamine-6-phosphate isomerase" evidence="6">
    <location>
        <begin position="8"/>
        <end position="218"/>
    </location>
</feature>
<dbReference type="AlphaFoldDB" id="A0AAE0MQ45"/>